<dbReference type="CDD" id="cd00397">
    <property type="entry name" value="DNA_BRE_C"/>
    <property type="match status" value="1"/>
</dbReference>
<evidence type="ECO:0000256" key="4">
    <source>
        <dbReference type="SAM" id="Coils"/>
    </source>
</evidence>
<feature type="domain" description="Tyr recombinase" evidence="5">
    <location>
        <begin position="317"/>
        <end position="506"/>
    </location>
</feature>
<feature type="coiled-coil region" evidence="4">
    <location>
        <begin position="569"/>
        <end position="615"/>
    </location>
</feature>
<dbReference type="Gene3D" id="1.10.443.10">
    <property type="entry name" value="Intergrase catalytic core"/>
    <property type="match status" value="1"/>
</dbReference>
<protein>
    <submittedName>
        <fullName evidence="7">Site-specific integrase</fullName>
    </submittedName>
</protein>
<evidence type="ECO:0000259" key="6">
    <source>
        <dbReference type="PROSITE" id="PS51900"/>
    </source>
</evidence>
<feature type="domain" description="Core-binding (CB)" evidence="6">
    <location>
        <begin position="207"/>
        <end position="293"/>
    </location>
</feature>
<dbReference type="InterPro" id="IPR002104">
    <property type="entry name" value="Integrase_catalytic"/>
</dbReference>
<accession>A0ABV1DP84</accession>
<evidence type="ECO:0000313" key="8">
    <source>
        <dbReference type="Proteomes" id="UP001457898"/>
    </source>
</evidence>
<evidence type="ECO:0000259" key="5">
    <source>
        <dbReference type="PROSITE" id="PS51898"/>
    </source>
</evidence>
<dbReference type="PANTHER" id="PTHR30349:SF86">
    <property type="entry name" value="INTEGRASE_RECOMBINASE AQ_AA09-RELATED"/>
    <property type="match status" value="1"/>
</dbReference>
<proteinExistence type="predicted"/>
<dbReference type="InterPro" id="IPR010998">
    <property type="entry name" value="Integrase_recombinase_N"/>
</dbReference>
<dbReference type="Proteomes" id="UP001457898">
    <property type="component" value="Unassembled WGS sequence"/>
</dbReference>
<name>A0ABV1DP84_9FIRM</name>
<dbReference type="InterPro" id="IPR044068">
    <property type="entry name" value="CB"/>
</dbReference>
<dbReference type="Pfam" id="PF00589">
    <property type="entry name" value="Phage_integrase"/>
    <property type="match status" value="1"/>
</dbReference>
<keyword evidence="2" id="KW-0233">DNA recombination</keyword>
<evidence type="ECO:0000256" key="2">
    <source>
        <dbReference type="ARBA" id="ARBA00023172"/>
    </source>
</evidence>
<dbReference type="InterPro" id="IPR013762">
    <property type="entry name" value="Integrase-like_cat_sf"/>
</dbReference>
<comment type="caution">
    <text evidence="7">The sequence shown here is derived from an EMBL/GenBank/DDBJ whole genome shotgun (WGS) entry which is preliminary data.</text>
</comment>
<sequence length="621" mass="72504">MPAKQLKLIPALPTFDIPDKYKEDEWKIKEWDIYINAPAKRKSDWNARSNTTDNIFKFTLCKNPFIAEEFKYFMYYIIEIKQIRINTFAEYYDRYKILAEYVNTYMVNSESILELEDLSLFEFFLSTHKKNKTTIENGIQFVGEEFKRASRRSRFTTFITYAQSIIRQYYEKDIPETKKLIWHPQKFSFCKYMESDKVLDFREIKNPSTLKNVQDFCLFKLREITFGAVYAYLFDLKIFIRWLDENHPLKSLADLTRPILEEYFTWIRTNSGYNSRKANVAILNLKVFLDWGQLLERDNMPQTMLMLNNDYTLKIKKESRYLTDEEVKALLNVLPQMPKLYGRMVYCLLFLGMRFCELAKLDVNAIKQNDDGSYYLDLWQFKTQAVNNKPIFENTIRIMKAEIERNKKRFGEENVKYVFVTDKNTPVNIGTINENINKILVKNNVLGRDGKVLHVTTHRFRATVATNLISEGTSVDIAAQLLGQTTLSSLSHYATVTTDVVKEQLKPRLEKDDMLIRNIGKGKDMAEIIPEKTVALCNGYCGKNPLTTPCAKANACFNCSMFIPSIQYLNAYNIQLLEIEATVKIAEANGYSMMLKKALRDKEALENIILKLEKGAKKNDS</sequence>
<evidence type="ECO:0000256" key="3">
    <source>
        <dbReference type="PROSITE-ProRule" id="PRU01248"/>
    </source>
</evidence>
<reference evidence="7 8" key="1">
    <citation type="submission" date="2024-03" db="EMBL/GenBank/DDBJ databases">
        <title>Human intestinal bacterial collection.</title>
        <authorList>
            <person name="Pauvert C."/>
            <person name="Hitch T.C.A."/>
            <person name="Clavel T."/>
        </authorList>
    </citation>
    <scope>NUCLEOTIDE SEQUENCE [LARGE SCALE GENOMIC DNA]</scope>
    <source>
        <strain evidence="7 8">CLA-SR-H028</strain>
    </source>
</reference>
<keyword evidence="8" id="KW-1185">Reference proteome</keyword>
<dbReference type="PANTHER" id="PTHR30349">
    <property type="entry name" value="PHAGE INTEGRASE-RELATED"/>
    <property type="match status" value="1"/>
</dbReference>
<dbReference type="InterPro" id="IPR050090">
    <property type="entry name" value="Tyrosine_recombinase_XerCD"/>
</dbReference>
<keyword evidence="1 3" id="KW-0238">DNA-binding</keyword>
<organism evidence="7 8">
    <name type="scientific">Blautia caccae</name>
    <dbReference type="NCBI Taxonomy" id="3133175"/>
    <lineage>
        <taxon>Bacteria</taxon>
        <taxon>Bacillati</taxon>
        <taxon>Bacillota</taxon>
        <taxon>Clostridia</taxon>
        <taxon>Lachnospirales</taxon>
        <taxon>Lachnospiraceae</taxon>
        <taxon>Blautia</taxon>
    </lineage>
</organism>
<dbReference type="EMBL" id="JBBMFP010000008">
    <property type="protein sequence ID" value="MEQ2431442.1"/>
    <property type="molecule type" value="Genomic_DNA"/>
</dbReference>
<dbReference type="RefSeq" id="WP_349064114.1">
    <property type="nucleotide sequence ID" value="NZ_JBBMFP010000008.1"/>
</dbReference>
<evidence type="ECO:0000256" key="1">
    <source>
        <dbReference type="ARBA" id="ARBA00023125"/>
    </source>
</evidence>
<gene>
    <name evidence="7" type="ORF">WMO65_10545</name>
</gene>
<dbReference type="PROSITE" id="PS51900">
    <property type="entry name" value="CB"/>
    <property type="match status" value="1"/>
</dbReference>
<dbReference type="PROSITE" id="PS51898">
    <property type="entry name" value="TYR_RECOMBINASE"/>
    <property type="match status" value="1"/>
</dbReference>
<evidence type="ECO:0000313" key="7">
    <source>
        <dbReference type="EMBL" id="MEQ2431442.1"/>
    </source>
</evidence>
<dbReference type="SUPFAM" id="SSF56349">
    <property type="entry name" value="DNA breaking-rejoining enzymes"/>
    <property type="match status" value="1"/>
</dbReference>
<dbReference type="Gene3D" id="1.10.150.130">
    <property type="match status" value="1"/>
</dbReference>
<keyword evidence="4" id="KW-0175">Coiled coil</keyword>
<dbReference type="InterPro" id="IPR011010">
    <property type="entry name" value="DNA_brk_join_enz"/>
</dbReference>